<dbReference type="PANTHER" id="PTHR32125:SF4">
    <property type="entry name" value="2-C-METHYL-D-ERYTHRITOL 4-PHOSPHATE CYTIDYLYLTRANSFERASE, CHLOROPLASTIC"/>
    <property type="match status" value="1"/>
</dbReference>
<dbReference type="CDD" id="cd02516">
    <property type="entry name" value="CDP-ME_synthetase"/>
    <property type="match status" value="1"/>
</dbReference>
<comment type="function">
    <text evidence="3">Catalyzes the formation of 4-diphosphocytidyl-2-C-methyl-D-erythritol from CTP and 2-C-methyl-D-erythritol 4-phosphate (MEP).</text>
</comment>
<keyword evidence="5" id="KW-1185">Reference proteome</keyword>
<dbReference type="UniPathway" id="UPA00056">
    <property type="reaction ID" value="UER00093"/>
</dbReference>
<dbReference type="PANTHER" id="PTHR32125">
    <property type="entry name" value="2-C-METHYL-D-ERYTHRITOL 4-PHOSPHATE CYTIDYLYLTRANSFERASE, CHLOROPLASTIC"/>
    <property type="match status" value="1"/>
</dbReference>
<proteinExistence type="inferred from homology"/>
<evidence type="ECO:0000256" key="2">
    <source>
        <dbReference type="ARBA" id="ARBA00022695"/>
    </source>
</evidence>
<dbReference type="Pfam" id="PF01128">
    <property type="entry name" value="IspD"/>
    <property type="match status" value="1"/>
</dbReference>
<keyword evidence="2 3" id="KW-0548">Nucleotidyltransferase</keyword>
<dbReference type="InterPro" id="IPR034683">
    <property type="entry name" value="IspD/TarI"/>
</dbReference>
<dbReference type="GO" id="GO:0050518">
    <property type="term" value="F:2-C-methyl-D-erythritol 4-phosphate cytidylyltransferase activity"/>
    <property type="evidence" value="ECO:0007669"/>
    <property type="project" value="UniProtKB-UniRule"/>
</dbReference>
<feature type="site" description="Positions MEP for the nucleophilic attack" evidence="3">
    <location>
        <position position="214"/>
    </location>
</feature>
<feature type="site" description="Transition state stabilizer" evidence="3">
    <location>
        <position position="18"/>
    </location>
</feature>
<feature type="site" description="Positions MEP for the nucleophilic attack" evidence="3">
    <location>
        <position position="156"/>
    </location>
</feature>
<dbReference type="GO" id="GO:0019288">
    <property type="term" value="P:isopentenyl diphosphate biosynthetic process, methylerythritol 4-phosphate pathway"/>
    <property type="evidence" value="ECO:0007669"/>
    <property type="project" value="UniProtKB-UniRule"/>
</dbReference>
<evidence type="ECO:0000313" key="4">
    <source>
        <dbReference type="EMBL" id="QQL45559.1"/>
    </source>
</evidence>
<comment type="catalytic activity">
    <reaction evidence="3">
        <text>2-C-methyl-D-erythritol 4-phosphate + CTP + H(+) = 4-CDP-2-C-methyl-D-erythritol + diphosphate</text>
        <dbReference type="Rhea" id="RHEA:13429"/>
        <dbReference type="ChEBI" id="CHEBI:15378"/>
        <dbReference type="ChEBI" id="CHEBI:33019"/>
        <dbReference type="ChEBI" id="CHEBI:37563"/>
        <dbReference type="ChEBI" id="CHEBI:57823"/>
        <dbReference type="ChEBI" id="CHEBI:58262"/>
        <dbReference type="EC" id="2.7.7.60"/>
    </reaction>
</comment>
<dbReference type="KEGG" id="soa:G3M56_002935"/>
<dbReference type="SUPFAM" id="SSF53448">
    <property type="entry name" value="Nucleotide-diphospho-sugar transferases"/>
    <property type="match status" value="1"/>
</dbReference>
<organism evidence="4 5">
    <name type="scientific">Sulfuriroseicoccus oceanibius</name>
    <dbReference type="NCBI Taxonomy" id="2707525"/>
    <lineage>
        <taxon>Bacteria</taxon>
        <taxon>Pseudomonadati</taxon>
        <taxon>Verrucomicrobiota</taxon>
        <taxon>Verrucomicrobiia</taxon>
        <taxon>Verrucomicrobiales</taxon>
        <taxon>Verrucomicrobiaceae</taxon>
        <taxon>Sulfuriroseicoccus</taxon>
    </lineage>
</organism>
<dbReference type="InterPro" id="IPR001228">
    <property type="entry name" value="IspD"/>
</dbReference>
<evidence type="ECO:0000256" key="1">
    <source>
        <dbReference type="ARBA" id="ARBA00022679"/>
    </source>
</evidence>
<comment type="pathway">
    <text evidence="3">Isoprenoid biosynthesis; isopentenyl diphosphate biosynthesis via DXP pathway; isopentenyl diphosphate from 1-deoxy-D-xylulose 5-phosphate: step 2/6.</text>
</comment>
<dbReference type="FunFam" id="3.90.550.10:FF:000003">
    <property type="entry name" value="2-C-methyl-D-erythritol 4-phosphate cytidylyltransferase"/>
    <property type="match status" value="1"/>
</dbReference>
<comment type="similarity">
    <text evidence="3">Belongs to the IspD/TarI cytidylyltransferase family. IspD subfamily.</text>
</comment>
<dbReference type="InterPro" id="IPR029044">
    <property type="entry name" value="Nucleotide-diphossugar_trans"/>
</dbReference>
<dbReference type="InterPro" id="IPR050088">
    <property type="entry name" value="IspD/TarI_cytidylyltransf_bact"/>
</dbReference>
<dbReference type="HAMAP" id="MF_00108">
    <property type="entry name" value="IspD"/>
    <property type="match status" value="1"/>
</dbReference>
<dbReference type="AlphaFoldDB" id="A0A6B3L203"/>
<protein>
    <recommendedName>
        <fullName evidence="3">2-C-methyl-D-erythritol 4-phosphate cytidylyltransferase</fullName>
        <ecNumber evidence="3">2.7.7.60</ecNumber>
    </recommendedName>
    <alternativeName>
        <fullName evidence="3">4-diphosphocytidyl-2C-methyl-D-erythritol synthase</fullName>
    </alternativeName>
    <alternativeName>
        <fullName evidence="3">MEP cytidylyltransferase</fullName>
        <shortName evidence="3">MCT</shortName>
    </alternativeName>
</protein>
<evidence type="ECO:0000256" key="3">
    <source>
        <dbReference type="HAMAP-Rule" id="MF_00108"/>
    </source>
</evidence>
<dbReference type="EMBL" id="CP066776">
    <property type="protein sequence ID" value="QQL45559.1"/>
    <property type="molecule type" value="Genomic_DNA"/>
</dbReference>
<gene>
    <name evidence="3" type="primary">ispD</name>
    <name evidence="4" type="ORF">G3M56_002935</name>
</gene>
<accession>A0A6B3L203</accession>
<keyword evidence="1 3" id="KW-0808">Transferase</keyword>
<dbReference type="EC" id="2.7.7.60" evidence="3"/>
<sequence>MMNERAAAVIVAGGSGRRMGFDKLAAKIGDVSVLERSIAAFEAAETIGRIVVVVSAANEETVQSWIADGRFSKLELAVRGGAERFDSVGNGIAALGEDFAGVIAVHDGARPLVCPQSIDETVNAAATTGAAVLAKPVADTLKRVDANGSVVESVPRDGMWAMETPQCARADWMRQAVAAARSADSSAAITDEVTALQHAGRPVTVVRSVSPNLKITFPGDIELAERLV</sequence>
<dbReference type="Proteomes" id="UP000475117">
    <property type="component" value="Chromosome"/>
</dbReference>
<dbReference type="Gene3D" id="3.90.550.10">
    <property type="entry name" value="Spore Coat Polysaccharide Biosynthesis Protein SpsA, Chain A"/>
    <property type="match status" value="1"/>
</dbReference>
<feature type="site" description="Transition state stabilizer" evidence="3">
    <location>
        <position position="23"/>
    </location>
</feature>
<evidence type="ECO:0000313" key="5">
    <source>
        <dbReference type="Proteomes" id="UP000475117"/>
    </source>
</evidence>
<name>A0A6B3L203_9BACT</name>
<reference evidence="4 5" key="1">
    <citation type="submission" date="2020-12" db="EMBL/GenBank/DDBJ databases">
        <title>Sulforoseuscoccus oceanibium gen. nov., sp. nov., a representative of the phylum Verrucomicrobia with special cytoplasmic membrane, and proposal of Sulforoseuscoccusaceae fam. nov.</title>
        <authorList>
            <person name="Xi F."/>
        </authorList>
    </citation>
    <scope>NUCLEOTIDE SEQUENCE [LARGE SCALE GENOMIC DNA]</scope>
    <source>
        <strain evidence="4 5">T37</strain>
    </source>
</reference>
<keyword evidence="3" id="KW-0414">Isoprene biosynthesis</keyword>
<dbReference type="RefSeq" id="WP_164363163.1">
    <property type="nucleotide sequence ID" value="NZ_CP066776.1"/>
</dbReference>